<dbReference type="EMBL" id="RCIY01000040">
    <property type="protein sequence ID" value="TGG86033.1"/>
    <property type="molecule type" value="Genomic_DNA"/>
</dbReference>
<dbReference type="GeneID" id="75180024"/>
<dbReference type="InterPro" id="IPR036779">
    <property type="entry name" value="LysM_dom_sf"/>
</dbReference>
<feature type="signal peptide" evidence="2">
    <location>
        <begin position="1"/>
        <end position="26"/>
    </location>
</feature>
<organism evidence="3 4">
    <name type="scientific">Streptomyces albus</name>
    <dbReference type="NCBI Taxonomy" id="1888"/>
    <lineage>
        <taxon>Bacteria</taxon>
        <taxon>Bacillati</taxon>
        <taxon>Actinomycetota</taxon>
        <taxon>Actinomycetes</taxon>
        <taxon>Kitasatosporales</taxon>
        <taxon>Streptomycetaceae</taxon>
        <taxon>Streptomyces</taxon>
    </lineage>
</organism>
<protein>
    <submittedName>
        <fullName evidence="3">LysM domain-containing protein</fullName>
    </submittedName>
</protein>
<dbReference type="SMART" id="SM00257">
    <property type="entry name" value="LysM"/>
    <property type="match status" value="1"/>
</dbReference>
<dbReference type="SUPFAM" id="SSF54106">
    <property type="entry name" value="LysM domain"/>
    <property type="match status" value="1"/>
</dbReference>
<evidence type="ECO:0000256" key="2">
    <source>
        <dbReference type="SAM" id="SignalP"/>
    </source>
</evidence>
<comment type="caution">
    <text evidence="3">The sequence shown here is derived from an EMBL/GenBank/DDBJ whole genome shotgun (WGS) entry which is preliminary data.</text>
</comment>
<sequence>MRKTKIATFGVLTAAAVAVPAGSTFAQEAQSADTHTHTHRHTHAEAAQPGSTTSGTGTTGYEVQPGDTLSEVAQRHGTTWPELAERNHLADPDRIYPGQHLELTGAKTPRPGPSTPPPAAQDTTPQVPQQPQAPQEPQTPPAGGGGGTQQAPDHRGAPDSSAHSTSESAAKAEIIRRESSGNPNAQNGKYHGLFQTDQPWGRGTVAEQHAGAERYVKDRYGSWQAALAHHNKHGWY</sequence>
<feature type="compositionally biased region" description="Pro residues" evidence="1">
    <location>
        <begin position="110"/>
        <end position="119"/>
    </location>
</feature>
<dbReference type="Pfam" id="PF01476">
    <property type="entry name" value="LysM"/>
    <property type="match status" value="1"/>
</dbReference>
<dbReference type="PROSITE" id="PS51782">
    <property type="entry name" value="LYSM"/>
    <property type="match status" value="1"/>
</dbReference>
<dbReference type="InterPro" id="IPR018392">
    <property type="entry name" value="LysM"/>
</dbReference>
<proteinExistence type="predicted"/>
<feature type="compositionally biased region" description="Low complexity" evidence="1">
    <location>
        <begin position="50"/>
        <end position="60"/>
    </location>
</feature>
<feature type="chain" id="PRO_5043545888" evidence="2">
    <location>
        <begin position="27"/>
        <end position="236"/>
    </location>
</feature>
<feature type="region of interest" description="Disordered" evidence="1">
    <location>
        <begin position="103"/>
        <end position="171"/>
    </location>
</feature>
<dbReference type="Gene3D" id="3.10.350.10">
    <property type="entry name" value="LysM domain"/>
    <property type="match status" value="1"/>
</dbReference>
<name>A0A6C1C8E3_9ACTN</name>
<evidence type="ECO:0000313" key="3">
    <source>
        <dbReference type="EMBL" id="TGG86033.1"/>
    </source>
</evidence>
<feature type="compositionally biased region" description="Low complexity" evidence="1">
    <location>
        <begin position="120"/>
        <end position="136"/>
    </location>
</feature>
<accession>A0A6C1C8E3</accession>
<evidence type="ECO:0000313" key="4">
    <source>
        <dbReference type="Proteomes" id="UP000298111"/>
    </source>
</evidence>
<dbReference type="PANTHER" id="PTHR34700:SF4">
    <property type="entry name" value="PHAGE-LIKE ELEMENT PBSX PROTEIN XKDP"/>
    <property type="match status" value="1"/>
</dbReference>
<evidence type="ECO:0000256" key="1">
    <source>
        <dbReference type="SAM" id="MobiDB-lite"/>
    </source>
</evidence>
<dbReference type="InterPro" id="IPR052196">
    <property type="entry name" value="Bact_Kbp"/>
</dbReference>
<dbReference type="AlphaFoldDB" id="A0A6C1C8E3"/>
<feature type="region of interest" description="Disordered" evidence="1">
    <location>
        <begin position="27"/>
        <end position="64"/>
    </location>
</feature>
<gene>
    <name evidence="3" type="ORF">D8771_06345</name>
</gene>
<dbReference type="RefSeq" id="WP_016471154.1">
    <property type="nucleotide sequence ID" value="NZ_CP048875.1"/>
</dbReference>
<dbReference type="CDD" id="cd00118">
    <property type="entry name" value="LysM"/>
    <property type="match status" value="1"/>
</dbReference>
<dbReference type="Proteomes" id="UP000298111">
    <property type="component" value="Unassembled WGS sequence"/>
</dbReference>
<dbReference type="PANTHER" id="PTHR34700">
    <property type="entry name" value="POTASSIUM BINDING PROTEIN KBP"/>
    <property type="match status" value="1"/>
</dbReference>
<keyword evidence="2" id="KW-0732">Signal</keyword>
<reference evidence="3 4" key="1">
    <citation type="submission" date="2018-10" db="EMBL/GenBank/DDBJ databases">
        <title>Isolation of pseudouridimycin from Streptomyces albus DSM 40763.</title>
        <authorList>
            <person name="Rosenqvist P."/>
            <person name="Metsae-Ketelae M."/>
            <person name="Virta P."/>
        </authorList>
    </citation>
    <scope>NUCLEOTIDE SEQUENCE [LARGE SCALE GENOMIC DNA]</scope>
    <source>
        <strain evidence="3 4">DSM 40763</strain>
    </source>
</reference>